<name>A0AAE1E220_9GAST</name>
<proteinExistence type="predicted"/>
<organism evidence="1 2">
    <name type="scientific">Elysia crispata</name>
    <name type="common">lettuce slug</name>
    <dbReference type="NCBI Taxonomy" id="231223"/>
    <lineage>
        <taxon>Eukaryota</taxon>
        <taxon>Metazoa</taxon>
        <taxon>Spiralia</taxon>
        <taxon>Lophotrochozoa</taxon>
        <taxon>Mollusca</taxon>
        <taxon>Gastropoda</taxon>
        <taxon>Heterobranchia</taxon>
        <taxon>Euthyneura</taxon>
        <taxon>Panpulmonata</taxon>
        <taxon>Sacoglossa</taxon>
        <taxon>Placobranchoidea</taxon>
        <taxon>Plakobranchidae</taxon>
        <taxon>Elysia</taxon>
    </lineage>
</organism>
<dbReference type="AlphaFoldDB" id="A0AAE1E220"/>
<accession>A0AAE1E220</accession>
<sequence>MKTPPSCSRCPRFHSILSVEFTPPHPSTKRQALRQKPTENDHHVITVMTTGHHAVPVTSAMSQSTEHLLELLAPLTEDWPVMDDQDLRDAVFTWPFTTCFQKRCCCCSGDDGGQASGLMFWFVSWSTRGEQSVRLDWRRRLSTIRLGLGLWSG</sequence>
<reference evidence="1" key="1">
    <citation type="journal article" date="2023" name="G3 (Bethesda)">
        <title>A reference genome for the long-term kleptoplast-retaining sea slug Elysia crispata morphotype clarki.</title>
        <authorList>
            <person name="Eastman K.E."/>
            <person name="Pendleton A.L."/>
            <person name="Shaikh M.A."/>
            <person name="Suttiyut T."/>
            <person name="Ogas R."/>
            <person name="Tomko P."/>
            <person name="Gavelis G."/>
            <person name="Widhalm J.R."/>
            <person name="Wisecaver J.H."/>
        </authorList>
    </citation>
    <scope>NUCLEOTIDE SEQUENCE</scope>
    <source>
        <strain evidence="1">ECLA1</strain>
    </source>
</reference>
<evidence type="ECO:0000313" key="2">
    <source>
        <dbReference type="Proteomes" id="UP001283361"/>
    </source>
</evidence>
<evidence type="ECO:0000313" key="1">
    <source>
        <dbReference type="EMBL" id="KAK3790710.1"/>
    </source>
</evidence>
<dbReference type="EMBL" id="JAWDGP010001519">
    <property type="protein sequence ID" value="KAK3790710.1"/>
    <property type="molecule type" value="Genomic_DNA"/>
</dbReference>
<keyword evidence="2" id="KW-1185">Reference proteome</keyword>
<gene>
    <name evidence="1" type="ORF">RRG08_038201</name>
</gene>
<dbReference type="Proteomes" id="UP001283361">
    <property type="component" value="Unassembled WGS sequence"/>
</dbReference>
<comment type="caution">
    <text evidence="1">The sequence shown here is derived from an EMBL/GenBank/DDBJ whole genome shotgun (WGS) entry which is preliminary data.</text>
</comment>
<protein>
    <submittedName>
        <fullName evidence="1">Uncharacterized protein</fullName>
    </submittedName>
</protein>